<dbReference type="SUPFAM" id="SSF159006">
    <property type="entry name" value="YopX-like"/>
    <property type="match status" value="1"/>
</dbReference>
<dbReference type="AlphaFoldDB" id="A0A4V6I1R8"/>
<proteinExistence type="predicted"/>
<dbReference type="RefSeq" id="WP_034587303.1">
    <property type="nucleotide sequence ID" value="NZ_JRPE02000002.1"/>
</dbReference>
<reference evidence="2 3" key="1">
    <citation type="journal article" date="2014" name="Genome Announc.">
        <title>Draft genome sequences of eight enterohepatic helicobacter species isolated from both laboratory and wild rodents.</title>
        <authorList>
            <person name="Sheh A."/>
            <person name="Shen Z."/>
            <person name="Fox J.G."/>
        </authorList>
    </citation>
    <scope>NUCLEOTIDE SEQUENCE [LARGE SCALE GENOMIC DNA]</scope>
    <source>
        <strain evidence="2 3">MIT 96-1001</strain>
    </source>
</reference>
<dbReference type="Pfam" id="PF09643">
    <property type="entry name" value="YopX"/>
    <property type="match status" value="1"/>
</dbReference>
<evidence type="ECO:0000313" key="3">
    <source>
        <dbReference type="Proteomes" id="UP000029921"/>
    </source>
</evidence>
<dbReference type="InterPro" id="IPR019096">
    <property type="entry name" value="YopX_protein"/>
</dbReference>
<accession>A0A4V6I1R8</accession>
<dbReference type="Proteomes" id="UP000029921">
    <property type="component" value="Unassembled WGS sequence"/>
</dbReference>
<dbReference type="Gene3D" id="2.30.30.290">
    <property type="entry name" value="YopX-like domains"/>
    <property type="match status" value="1"/>
</dbReference>
<dbReference type="EMBL" id="JRPE02000002">
    <property type="protein sequence ID" value="TLD93402.1"/>
    <property type="molecule type" value="Genomic_DNA"/>
</dbReference>
<gene>
    <name evidence="2" type="ORF">LS74_001330</name>
</gene>
<protein>
    <recommendedName>
        <fullName evidence="1">YopX protein domain-containing protein</fullName>
    </recommendedName>
</protein>
<feature type="domain" description="YopX protein" evidence="1">
    <location>
        <begin position="7"/>
        <end position="112"/>
    </location>
</feature>
<evidence type="ECO:0000259" key="1">
    <source>
        <dbReference type="Pfam" id="PF09643"/>
    </source>
</evidence>
<organism evidence="2 3">
    <name type="scientific">Helicobacter magdeburgensis</name>
    <dbReference type="NCBI Taxonomy" id="471858"/>
    <lineage>
        <taxon>Bacteria</taxon>
        <taxon>Pseudomonadati</taxon>
        <taxon>Campylobacterota</taxon>
        <taxon>Epsilonproteobacteria</taxon>
        <taxon>Campylobacterales</taxon>
        <taxon>Helicobacteraceae</taxon>
        <taxon>Helicobacter</taxon>
    </lineage>
</organism>
<sequence length="180" mass="20966">MKLENIKFRIWNNKNKAYTPNILLHHIENGVQYGNDYQGVLTDCIQNGTGKELLQLAKIHNLDIALEPYTGIKDKNNKKIYHGDIVEIFDDNFKTSFTAVVLFLEKYNEIRFVRLTPPCCGLSYKKHLADKRIYIVDNIHSESNEKMTASMLCRENFIYNLKNNEKLKKAIEANKNIELL</sequence>
<name>A0A4V6I1R8_9HELI</name>
<comment type="caution">
    <text evidence="2">The sequence shown here is derived from an EMBL/GenBank/DDBJ whole genome shotgun (WGS) entry which is preliminary data.</text>
</comment>
<keyword evidence="3" id="KW-1185">Reference proteome</keyword>
<evidence type="ECO:0000313" key="2">
    <source>
        <dbReference type="EMBL" id="TLD93402.1"/>
    </source>
</evidence>
<dbReference type="InterPro" id="IPR023385">
    <property type="entry name" value="YopX-like_C"/>
</dbReference>